<dbReference type="RefSeq" id="WP_290359837.1">
    <property type="nucleotide sequence ID" value="NZ_JAUHHC010000004.1"/>
</dbReference>
<sequence length="40" mass="4244">MPISKAHLMTAAVALAAFATVAFVQRKFIAVPVVGDYLPK</sequence>
<evidence type="ECO:0000313" key="1">
    <source>
        <dbReference type="EMBL" id="MDN3921513.1"/>
    </source>
</evidence>
<accession>A0ABT8DU36</accession>
<comment type="caution">
    <text evidence="1">The sequence shown here is derived from an EMBL/GenBank/DDBJ whole genome shotgun (WGS) entry which is preliminary data.</text>
</comment>
<proteinExistence type="predicted"/>
<organism evidence="1 2">
    <name type="scientific">Roseateles violae</name>
    <dbReference type="NCBI Taxonomy" id="3058042"/>
    <lineage>
        <taxon>Bacteria</taxon>
        <taxon>Pseudomonadati</taxon>
        <taxon>Pseudomonadota</taxon>
        <taxon>Betaproteobacteria</taxon>
        <taxon>Burkholderiales</taxon>
        <taxon>Sphaerotilaceae</taxon>
        <taxon>Roseateles</taxon>
    </lineage>
</organism>
<evidence type="ECO:0000313" key="2">
    <source>
        <dbReference type="Proteomes" id="UP001228044"/>
    </source>
</evidence>
<reference evidence="1 2" key="1">
    <citation type="submission" date="2023-06" db="EMBL/GenBank/DDBJ databases">
        <title>Pelomonas sp. PFR6 16S ribosomal RNA gene Genome sequencing and assembly.</title>
        <authorList>
            <person name="Woo H."/>
        </authorList>
    </citation>
    <scope>NUCLEOTIDE SEQUENCE [LARGE SCALE GENOMIC DNA]</scope>
    <source>
        <strain evidence="1 2">PFR6</strain>
    </source>
</reference>
<name>A0ABT8DU36_9BURK</name>
<dbReference type="Proteomes" id="UP001228044">
    <property type="component" value="Unassembled WGS sequence"/>
</dbReference>
<dbReference type="EMBL" id="JAUHHC010000004">
    <property type="protein sequence ID" value="MDN3921513.1"/>
    <property type="molecule type" value="Genomic_DNA"/>
</dbReference>
<keyword evidence="2" id="KW-1185">Reference proteome</keyword>
<gene>
    <name evidence="1" type="ORF">QWJ38_14565</name>
</gene>
<protein>
    <submittedName>
        <fullName evidence="1">Uncharacterized protein</fullName>
    </submittedName>
</protein>